<dbReference type="EMBL" id="QGKY02001925">
    <property type="protein sequence ID" value="KAF2544858.1"/>
    <property type="molecule type" value="Genomic_DNA"/>
</dbReference>
<comment type="caution">
    <text evidence="1">The sequence shown here is derived from an EMBL/GenBank/DDBJ whole genome shotgun (WGS) entry which is preliminary data.</text>
</comment>
<accession>A0A8S9GKR3</accession>
<name>A0A8S9GKR3_BRACR</name>
<dbReference type="EMBL" id="QGKW02001940">
    <property type="protein sequence ID" value="KAF2559910.1"/>
    <property type="molecule type" value="Genomic_DNA"/>
</dbReference>
<evidence type="ECO:0000313" key="2">
    <source>
        <dbReference type="EMBL" id="KAF2559910.1"/>
    </source>
</evidence>
<evidence type="ECO:0000313" key="1">
    <source>
        <dbReference type="EMBL" id="KAF2544858.1"/>
    </source>
</evidence>
<proteinExistence type="predicted"/>
<sequence>MLWEILTRIKTHQRVVHNFPFDLSQNCLFVASTPLLVLDVESDQLYVFSLYLFVFQDVGVTPGVPAKPQNLPHFIGERVVIFLTIASLRYQFWPLIKSIVQIAFLGPGSYQSVPDLSHCPPTVSHHPASLPFNLGKLNLKPIDQLAGSLVPSLSRRSLPGFGMLQSPTFETVIE</sequence>
<dbReference type="Proteomes" id="UP000712281">
    <property type="component" value="Unassembled WGS sequence"/>
</dbReference>
<organism evidence="1">
    <name type="scientific">Brassica cretica</name>
    <name type="common">Mustard</name>
    <dbReference type="NCBI Taxonomy" id="69181"/>
    <lineage>
        <taxon>Eukaryota</taxon>
        <taxon>Viridiplantae</taxon>
        <taxon>Streptophyta</taxon>
        <taxon>Embryophyta</taxon>
        <taxon>Tracheophyta</taxon>
        <taxon>Spermatophyta</taxon>
        <taxon>Magnoliopsida</taxon>
        <taxon>eudicotyledons</taxon>
        <taxon>Gunneridae</taxon>
        <taxon>Pentapetalae</taxon>
        <taxon>rosids</taxon>
        <taxon>malvids</taxon>
        <taxon>Brassicales</taxon>
        <taxon>Brassicaceae</taxon>
        <taxon>Brassiceae</taxon>
        <taxon>Brassica</taxon>
    </lineage>
</organism>
<gene>
    <name evidence="2" type="ORF">F2Q68_00015886</name>
    <name evidence="1" type="ORF">F2Q70_00022081</name>
</gene>
<reference evidence="1" key="1">
    <citation type="submission" date="2019-12" db="EMBL/GenBank/DDBJ databases">
        <title>Genome sequencing and annotation of Brassica cretica.</title>
        <authorList>
            <person name="Studholme D.J."/>
            <person name="Sarris P.F."/>
        </authorList>
    </citation>
    <scope>NUCLEOTIDE SEQUENCE</scope>
    <source>
        <strain evidence="2">PFS-001/15</strain>
        <strain evidence="1">PFS-102/07</strain>
        <tissue evidence="1">Leaf</tissue>
    </source>
</reference>
<protein>
    <submittedName>
        <fullName evidence="1">Uncharacterized protein</fullName>
    </submittedName>
</protein>
<dbReference type="AlphaFoldDB" id="A0A8S9GKR3"/>